<dbReference type="InterPro" id="IPR000182">
    <property type="entry name" value="GNAT_dom"/>
</dbReference>
<protein>
    <submittedName>
        <fullName evidence="2">GNAT family N-acetyltransferase</fullName>
    </submittedName>
</protein>
<gene>
    <name evidence="2" type="ORF">HP550_06620</name>
</gene>
<dbReference type="InterPro" id="IPR051531">
    <property type="entry name" value="N-acetyltransferase"/>
</dbReference>
<dbReference type="PANTHER" id="PTHR43792">
    <property type="entry name" value="GNAT FAMILY, PUTATIVE (AFU_ORTHOLOGUE AFUA_3G00765)-RELATED-RELATED"/>
    <property type="match status" value="1"/>
</dbReference>
<keyword evidence="2" id="KW-0808">Transferase</keyword>
<dbReference type="AlphaFoldDB" id="A0A7Y6A1H1"/>
<comment type="caution">
    <text evidence="2">The sequence shown here is derived from an EMBL/GenBank/DDBJ whole genome shotgun (WGS) entry which is preliminary data.</text>
</comment>
<dbReference type="InterPro" id="IPR016181">
    <property type="entry name" value="Acyl_CoA_acyltransferase"/>
</dbReference>
<dbReference type="PROSITE" id="PS51186">
    <property type="entry name" value="GNAT"/>
    <property type="match status" value="1"/>
</dbReference>
<dbReference type="Pfam" id="PF13302">
    <property type="entry name" value="Acetyltransf_3"/>
    <property type="match status" value="1"/>
</dbReference>
<dbReference type="Proteomes" id="UP000565724">
    <property type="component" value="Unassembled WGS sequence"/>
</dbReference>
<proteinExistence type="predicted"/>
<dbReference type="Gene3D" id="3.40.630.30">
    <property type="match status" value="1"/>
</dbReference>
<dbReference type="GO" id="GO:0016747">
    <property type="term" value="F:acyltransferase activity, transferring groups other than amino-acyl groups"/>
    <property type="evidence" value="ECO:0007669"/>
    <property type="project" value="InterPro"/>
</dbReference>
<dbReference type="SUPFAM" id="SSF55729">
    <property type="entry name" value="Acyl-CoA N-acyltransferases (Nat)"/>
    <property type="match status" value="1"/>
</dbReference>
<keyword evidence="3" id="KW-1185">Reference proteome</keyword>
<dbReference type="EMBL" id="JABMCI010000056">
    <property type="protein sequence ID" value="NUU16922.1"/>
    <property type="molecule type" value="Genomic_DNA"/>
</dbReference>
<reference evidence="2 3" key="1">
    <citation type="submission" date="2020-05" db="EMBL/GenBank/DDBJ databases">
        <title>Genome Sequencing of Type Strains.</title>
        <authorList>
            <person name="Lemaire J.F."/>
            <person name="Inderbitzin P."/>
            <person name="Gregorio O.A."/>
            <person name="Collins S.B."/>
            <person name="Wespe N."/>
            <person name="Knight-Connoni V."/>
        </authorList>
    </citation>
    <scope>NUCLEOTIDE SEQUENCE [LARGE SCALE GENOMIC DNA]</scope>
    <source>
        <strain evidence="2 3">ATCC 25174</strain>
    </source>
</reference>
<feature type="domain" description="N-acetyltransferase" evidence="1">
    <location>
        <begin position="15"/>
        <end position="164"/>
    </location>
</feature>
<organism evidence="2 3">
    <name type="scientific">Cellulomonas humilata</name>
    <dbReference type="NCBI Taxonomy" id="144055"/>
    <lineage>
        <taxon>Bacteria</taxon>
        <taxon>Bacillati</taxon>
        <taxon>Actinomycetota</taxon>
        <taxon>Actinomycetes</taxon>
        <taxon>Micrococcales</taxon>
        <taxon>Cellulomonadaceae</taxon>
        <taxon>Cellulomonas</taxon>
    </lineage>
</organism>
<name>A0A7Y6A1H1_9CELL</name>
<sequence>MQGAGALEKIRTDRLTVRRFTAADGDALHGYLSQPEAVRFEPYGVQTRLQCHELALDREGDEAFWAVCRAGDERLIGNLYLHRDDPRTYTLGYVFDPAQWGQGYATEAATALLDVCFRSWGAHRVIARCSPENTRSWRLLERLGMRREELPQLHDAYQYAVLEDEWSAGSVDRRVRRGLAGGPSR</sequence>
<evidence type="ECO:0000313" key="2">
    <source>
        <dbReference type="EMBL" id="NUU16922.1"/>
    </source>
</evidence>
<accession>A0A7Y6A1H1</accession>
<evidence type="ECO:0000313" key="3">
    <source>
        <dbReference type="Proteomes" id="UP000565724"/>
    </source>
</evidence>
<evidence type="ECO:0000259" key="1">
    <source>
        <dbReference type="PROSITE" id="PS51186"/>
    </source>
</evidence>